<evidence type="ECO:0000313" key="1">
    <source>
        <dbReference type="EMBL" id="JAH73433.1"/>
    </source>
</evidence>
<sequence>MCHCSYSQYRPFKTLVTAAAPCVGLYLVLNTQRFI</sequence>
<dbReference type="AlphaFoldDB" id="A0A0E9V882"/>
<reference evidence="1" key="1">
    <citation type="submission" date="2014-11" db="EMBL/GenBank/DDBJ databases">
        <authorList>
            <person name="Amaro Gonzalez C."/>
        </authorList>
    </citation>
    <scope>NUCLEOTIDE SEQUENCE</scope>
</reference>
<accession>A0A0E9V882</accession>
<name>A0A0E9V882_ANGAN</name>
<protein>
    <submittedName>
        <fullName evidence="1">Uncharacterized protein</fullName>
    </submittedName>
</protein>
<reference evidence="1" key="2">
    <citation type="journal article" date="2015" name="Fish Shellfish Immunol.">
        <title>Early steps in the European eel (Anguilla anguilla)-Vibrio vulnificus interaction in the gills: Role of the RtxA13 toxin.</title>
        <authorList>
            <person name="Callol A."/>
            <person name="Pajuelo D."/>
            <person name="Ebbesson L."/>
            <person name="Teles M."/>
            <person name="MacKenzie S."/>
            <person name="Amaro C."/>
        </authorList>
    </citation>
    <scope>NUCLEOTIDE SEQUENCE</scope>
</reference>
<dbReference type="EMBL" id="GBXM01035144">
    <property type="protein sequence ID" value="JAH73433.1"/>
    <property type="molecule type" value="Transcribed_RNA"/>
</dbReference>
<proteinExistence type="predicted"/>
<organism evidence="1">
    <name type="scientific">Anguilla anguilla</name>
    <name type="common">European freshwater eel</name>
    <name type="synonym">Muraena anguilla</name>
    <dbReference type="NCBI Taxonomy" id="7936"/>
    <lineage>
        <taxon>Eukaryota</taxon>
        <taxon>Metazoa</taxon>
        <taxon>Chordata</taxon>
        <taxon>Craniata</taxon>
        <taxon>Vertebrata</taxon>
        <taxon>Euteleostomi</taxon>
        <taxon>Actinopterygii</taxon>
        <taxon>Neopterygii</taxon>
        <taxon>Teleostei</taxon>
        <taxon>Anguilliformes</taxon>
        <taxon>Anguillidae</taxon>
        <taxon>Anguilla</taxon>
    </lineage>
</organism>